<dbReference type="AlphaFoldDB" id="A0A3Q7IHQ8"/>
<proteinExistence type="predicted"/>
<accession>A0A3Q7IHQ8</accession>
<dbReference type="CDD" id="cd09272">
    <property type="entry name" value="RNase_HI_RT_Ty1"/>
    <property type="match status" value="1"/>
</dbReference>
<dbReference type="Proteomes" id="UP000004994">
    <property type="component" value="Chromosome 10"/>
</dbReference>
<dbReference type="PANTHER" id="PTHR11439">
    <property type="entry name" value="GAG-POL-RELATED RETROTRANSPOSON"/>
    <property type="match status" value="1"/>
</dbReference>
<dbReference type="SUPFAM" id="SSF56672">
    <property type="entry name" value="DNA/RNA polymerases"/>
    <property type="match status" value="1"/>
</dbReference>
<dbReference type="InterPro" id="IPR013103">
    <property type="entry name" value="RVT_2"/>
</dbReference>
<feature type="domain" description="Reverse transcriptase Ty1/copia-type" evidence="1">
    <location>
        <begin position="35"/>
        <end position="101"/>
    </location>
</feature>
<dbReference type="InterPro" id="IPR043502">
    <property type="entry name" value="DNA/RNA_pol_sf"/>
</dbReference>
<dbReference type="PANTHER" id="PTHR11439:SF506">
    <property type="entry name" value="REVERSE TRANSCRIPTASE TY1_COPIA-TYPE DOMAIN-CONTAINING PROTEIN"/>
    <property type="match status" value="1"/>
</dbReference>
<organism evidence="2">
    <name type="scientific">Solanum lycopersicum</name>
    <name type="common">Tomato</name>
    <name type="synonym">Lycopersicon esculentum</name>
    <dbReference type="NCBI Taxonomy" id="4081"/>
    <lineage>
        <taxon>Eukaryota</taxon>
        <taxon>Viridiplantae</taxon>
        <taxon>Streptophyta</taxon>
        <taxon>Embryophyta</taxon>
        <taxon>Tracheophyta</taxon>
        <taxon>Spermatophyta</taxon>
        <taxon>Magnoliopsida</taxon>
        <taxon>eudicotyledons</taxon>
        <taxon>Gunneridae</taxon>
        <taxon>Pentapetalae</taxon>
        <taxon>asterids</taxon>
        <taxon>lamiids</taxon>
        <taxon>Solanales</taxon>
        <taxon>Solanaceae</taxon>
        <taxon>Solanoideae</taxon>
        <taxon>Solaneae</taxon>
        <taxon>Solanum</taxon>
        <taxon>Solanum subgen. Lycopersicon</taxon>
    </lineage>
</organism>
<evidence type="ECO:0000313" key="2">
    <source>
        <dbReference type="EnsemblPlants" id="Solyc10g055355.1.1"/>
    </source>
</evidence>
<name>A0A3Q7IHQ8_SOLLC</name>
<dbReference type="Pfam" id="PF07727">
    <property type="entry name" value="RVT_2"/>
    <property type="match status" value="1"/>
</dbReference>
<dbReference type="InParanoid" id="A0A3Q7IHQ8"/>
<dbReference type="STRING" id="4081.A0A3Q7IHQ8"/>
<protein>
    <recommendedName>
        <fullName evidence="1">Reverse transcriptase Ty1/copia-type domain-containing protein</fullName>
    </recommendedName>
</protein>
<reference evidence="2" key="1">
    <citation type="journal article" date="2012" name="Nature">
        <title>The tomato genome sequence provides insights into fleshy fruit evolution.</title>
        <authorList>
            <consortium name="Tomato Genome Consortium"/>
        </authorList>
    </citation>
    <scope>NUCLEOTIDE SEQUENCE [LARGE SCALE GENOMIC DNA]</scope>
    <source>
        <strain evidence="2">cv. Heinz 1706</strain>
    </source>
</reference>
<dbReference type="EnsemblPlants" id="Solyc10g055355.1.1">
    <property type="protein sequence ID" value="Solyc10g055355.1.1"/>
    <property type="gene ID" value="Solyc10g055355.1"/>
</dbReference>
<evidence type="ECO:0000313" key="3">
    <source>
        <dbReference type="Proteomes" id="UP000004994"/>
    </source>
</evidence>
<keyword evidence="3" id="KW-1185">Reference proteome</keyword>
<reference evidence="2" key="2">
    <citation type="submission" date="2019-01" db="UniProtKB">
        <authorList>
            <consortium name="EnsemblPlants"/>
        </authorList>
    </citation>
    <scope>IDENTIFICATION</scope>
    <source>
        <strain evidence="2">cv. Heinz 1706</strain>
    </source>
</reference>
<dbReference type="Gramene" id="Solyc10g055355.1.1">
    <property type="protein sequence ID" value="Solyc10g055355.1.1"/>
    <property type="gene ID" value="Solyc10g055355.1"/>
</dbReference>
<sequence length="254" mass="28660">MKPSTKSGRSAKPPLWLKDFVQPLKSKNVANSCFYPAENNMVIVLVYVDDLLITGTGIQLIQDTKLMLHSRFKIKDLGELRFFLGIEFARNKEGSVMNQRKLRSVKFTTCGSLVELNHKLTQIEFDEHVGSSTDRLVRRLLYLIVTRPNISFAVQNISQFMHQPKQSHMQATIRVVRYIKHSPGLGIFLLAKASSNLQAFCDVDWASCLLLGDQLLFGDSLISSKAKKQPTISRSSAEAEYRSIASTVVEIVWI</sequence>
<evidence type="ECO:0000259" key="1">
    <source>
        <dbReference type="Pfam" id="PF07727"/>
    </source>
</evidence>